<dbReference type="SUPFAM" id="SSF56112">
    <property type="entry name" value="Protein kinase-like (PK-like)"/>
    <property type="match status" value="1"/>
</dbReference>
<accession>A0A3E4UIH0</accession>
<comment type="caution">
    <text evidence="3">The sequence shown here is derived from an EMBL/GenBank/DDBJ whole genome shotgun (WGS) entry which is preliminary data.</text>
</comment>
<name>A0A3E4UIH0_9FIRM</name>
<dbReference type="InterPro" id="IPR011009">
    <property type="entry name" value="Kinase-like_dom_sf"/>
</dbReference>
<proteinExistence type="inferred from homology"/>
<evidence type="ECO:0000313" key="3">
    <source>
        <dbReference type="EMBL" id="RGM08937.1"/>
    </source>
</evidence>
<dbReference type="EMBL" id="QSSQ01000001">
    <property type="protein sequence ID" value="RGM08937.1"/>
    <property type="molecule type" value="Genomic_DNA"/>
</dbReference>
<organism evidence="3 4">
    <name type="scientific">Hungatella hathewayi</name>
    <dbReference type="NCBI Taxonomy" id="154046"/>
    <lineage>
        <taxon>Bacteria</taxon>
        <taxon>Bacillati</taxon>
        <taxon>Bacillota</taxon>
        <taxon>Clostridia</taxon>
        <taxon>Lachnospirales</taxon>
        <taxon>Lachnospiraceae</taxon>
        <taxon>Hungatella</taxon>
    </lineage>
</organism>
<dbReference type="AlphaFoldDB" id="A0A3E4UIH0"/>
<dbReference type="GO" id="GO:0019202">
    <property type="term" value="F:amino acid kinase activity"/>
    <property type="evidence" value="ECO:0007669"/>
    <property type="project" value="TreeGrafter"/>
</dbReference>
<dbReference type="InterPro" id="IPR002575">
    <property type="entry name" value="Aminoglycoside_PTrfase"/>
</dbReference>
<dbReference type="Pfam" id="PF01636">
    <property type="entry name" value="APH"/>
    <property type="match status" value="1"/>
</dbReference>
<protein>
    <recommendedName>
        <fullName evidence="2">Aminoglycoside phosphotransferase domain-containing protein</fullName>
    </recommendedName>
</protein>
<comment type="similarity">
    <text evidence="1">Belongs to the pseudomonas-type ThrB family.</text>
</comment>
<evidence type="ECO:0000259" key="2">
    <source>
        <dbReference type="Pfam" id="PF01636"/>
    </source>
</evidence>
<dbReference type="PANTHER" id="PTHR21064:SF6">
    <property type="entry name" value="AMINOGLYCOSIDE PHOSPHOTRANSFERASE DOMAIN-CONTAINING PROTEIN"/>
    <property type="match status" value="1"/>
</dbReference>
<reference evidence="3 4" key="1">
    <citation type="submission" date="2018-08" db="EMBL/GenBank/DDBJ databases">
        <title>A genome reference for cultivated species of the human gut microbiota.</title>
        <authorList>
            <person name="Zou Y."/>
            <person name="Xue W."/>
            <person name="Luo G."/>
        </authorList>
    </citation>
    <scope>NUCLEOTIDE SEQUENCE [LARGE SCALE GENOMIC DNA]</scope>
    <source>
        <strain evidence="3 4">TF05-11AC</strain>
    </source>
</reference>
<dbReference type="InterPro" id="IPR050249">
    <property type="entry name" value="Pseudomonas-type_ThrB"/>
</dbReference>
<dbReference type="Gene3D" id="3.30.200.20">
    <property type="entry name" value="Phosphorylase Kinase, domain 1"/>
    <property type="match status" value="1"/>
</dbReference>
<feature type="domain" description="Aminoglycoside phosphotransferase" evidence="2">
    <location>
        <begin position="58"/>
        <end position="242"/>
    </location>
</feature>
<sequence>MVYWHHSTALQARYLIYRIIAGERKQFEEEKMKLSALIGHWGLESGEIRQIQDCVWEVSGTYILKAYERFSDLERNVQIMKVLRSMDIPAAEVISTSEGTDYLCSEERCYMVTRKLPGAPAKDIKEVKKLTCQMGQIIGRLHLAFQTCEEELDFWDNSLLSEMKGWVKDELNKNCWTVIAQSDYETAVSSLEHMYDRLPFQLIHRDVHFGNFLFQEGEFTGYIDFDLSQKNIRIFDLCYFLMGLLAGEETLRPGKNEWLQMIAETVAGYESQITLTAVEKEAFPWVMENIELLFAAWYTGISDVRCAEDATKLFHFVQENETAITDALKIVSV</sequence>
<dbReference type="Proteomes" id="UP000261257">
    <property type="component" value="Unassembled WGS sequence"/>
</dbReference>
<dbReference type="PANTHER" id="PTHR21064">
    <property type="entry name" value="AMINOGLYCOSIDE PHOSPHOTRANSFERASE DOMAIN-CONTAINING PROTEIN-RELATED"/>
    <property type="match status" value="1"/>
</dbReference>
<gene>
    <name evidence="3" type="ORF">DXC39_03010</name>
</gene>
<evidence type="ECO:0000256" key="1">
    <source>
        <dbReference type="ARBA" id="ARBA00038240"/>
    </source>
</evidence>
<evidence type="ECO:0000313" key="4">
    <source>
        <dbReference type="Proteomes" id="UP000261257"/>
    </source>
</evidence>
<dbReference type="Gene3D" id="3.90.1200.10">
    <property type="match status" value="1"/>
</dbReference>